<keyword evidence="3" id="KW-1185">Reference proteome</keyword>
<reference evidence="3" key="1">
    <citation type="submission" date="2016-12" db="EMBL/GenBank/DDBJ databases">
        <authorList>
            <person name="Varghese N."/>
            <person name="Submissions S."/>
        </authorList>
    </citation>
    <scope>NUCLEOTIDE SEQUENCE [LARGE SCALE GENOMIC DNA]</scope>
    <source>
        <strain evidence="3">DSM 25035</strain>
    </source>
</reference>
<dbReference type="Gene3D" id="3.40.720.10">
    <property type="entry name" value="Alkaline Phosphatase, subunit A"/>
    <property type="match status" value="1"/>
</dbReference>
<dbReference type="STRING" id="1073327.SAMN04488108_2911"/>
<dbReference type="Pfam" id="PF00884">
    <property type="entry name" value="Sulfatase"/>
    <property type="match status" value="1"/>
</dbReference>
<dbReference type="Proteomes" id="UP000184609">
    <property type="component" value="Unassembled WGS sequence"/>
</dbReference>
<proteinExistence type="predicted"/>
<sequence>MKSFYKFFLSLFLIFISTFSFGQTKKPNIIYIMADDLGIGDLGVYGQEKIKTPNLDQFAKEGMVFTDFYAGSTVCAPSRATIMTGQHTGHTLLRGNSNVPIDLDQKILPEYLKDAGYTTAMFGKWGLGLANTVGSPEKRGWDEFAGFLLQRDAHYQFPDSIDMISDGVMTKQPFPNDLFANDYFLERSEEFIRSQSGKKPFFLYLSYTIPHAELVLSKESLKQYLDQDGKSVFPDENAWPDGQHYGPQEFPKAAYAAMVSHLDHQIGQLMATLKEKGLEENTLVIFTSDNGTHTEGGRTDADIDFFKSSAQFRGKKRDLYEGGVHMPFLARWVGTVKPGSVSHFKGAFYDLLPTFAQLAGEKLEGEIDGISFVSALTGKGDQEEHPYLYWEFHEQGGKQAILVGNWKVIRIEVGKNPQGTVELYDLSKDPSESNDVASQFPEKTAELTAILDGVRTENPHFNFGRKN</sequence>
<dbReference type="PANTHER" id="PTHR43751:SF3">
    <property type="entry name" value="SULFATASE N-TERMINAL DOMAIN-CONTAINING PROTEIN"/>
    <property type="match status" value="1"/>
</dbReference>
<evidence type="ECO:0000313" key="3">
    <source>
        <dbReference type="Proteomes" id="UP000184609"/>
    </source>
</evidence>
<dbReference type="RefSeq" id="WP_073572853.1">
    <property type="nucleotide sequence ID" value="NZ_FRXN01000004.1"/>
</dbReference>
<dbReference type="AlphaFoldDB" id="A0A1M7ZG17"/>
<evidence type="ECO:0000259" key="1">
    <source>
        <dbReference type="Pfam" id="PF00884"/>
    </source>
</evidence>
<gene>
    <name evidence="2" type="ORF">SAMN04488108_2911</name>
</gene>
<evidence type="ECO:0000313" key="2">
    <source>
        <dbReference type="EMBL" id="SHO63749.1"/>
    </source>
</evidence>
<accession>A0A1M7ZG17</accession>
<organism evidence="2 3">
    <name type="scientific">Algoriphagus zhangzhouensis</name>
    <dbReference type="NCBI Taxonomy" id="1073327"/>
    <lineage>
        <taxon>Bacteria</taxon>
        <taxon>Pseudomonadati</taxon>
        <taxon>Bacteroidota</taxon>
        <taxon>Cytophagia</taxon>
        <taxon>Cytophagales</taxon>
        <taxon>Cyclobacteriaceae</taxon>
        <taxon>Algoriphagus</taxon>
    </lineage>
</organism>
<dbReference type="InterPro" id="IPR052701">
    <property type="entry name" value="GAG_Ulvan_Degrading_Sulfatases"/>
</dbReference>
<protein>
    <submittedName>
        <fullName evidence="2">Arylsulfatase A</fullName>
    </submittedName>
</protein>
<dbReference type="SUPFAM" id="SSF53649">
    <property type="entry name" value="Alkaline phosphatase-like"/>
    <property type="match status" value="1"/>
</dbReference>
<dbReference type="EMBL" id="FRXN01000004">
    <property type="protein sequence ID" value="SHO63749.1"/>
    <property type="molecule type" value="Genomic_DNA"/>
</dbReference>
<dbReference type="InterPro" id="IPR017850">
    <property type="entry name" value="Alkaline_phosphatase_core_sf"/>
</dbReference>
<dbReference type="Gene3D" id="3.30.1120.10">
    <property type="match status" value="1"/>
</dbReference>
<feature type="domain" description="Sulfatase N-terminal" evidence="1">
    <location>
        <begin position="27"/>
        <end position="360"/>
    </location>
</feature>
<dbReference type="InterPro" id="IPR000917">
    <property type="entry name" value="Sulfatase_N"/>
</dbReference>
<name>A0A1M7ZG17_9BACT</name>
<dbReference type="PANTHER" id="PTHR43751">
    <property type="entry name" value="SULFATASE"/>
    <property type="match status" value="1"/>
</dbReference>
<dbReference type="CDD" id="cd16145">
    <property type="entry name" value="ARS_like"/>
    <property type="match status" value="1"/>
</dbReference>
<dbReference type="OrthoDB" id="9764377at2"/>